<accession>A0ABY7FTJ2</accession>
<protein>
    <submittedName>
        <fullName evidence="4">SREK1-like protein</fullName>
    </submittedName>
</protein>
<feature type="compositionally biased region" description="Basic residues" evidence="2">
    <location>
        <begin position="270"/>
        <end position="314"/>
    </location>
</feature>
<feature type="compositionally biased region" description="Basic and acidic residues" evidence="2">
    <location>
        <begin position="438"/>
        <end position="455"/>
    </location>
</feature>
<evidence type="ECO:0000313" key="4">
    <source>
        <dbReference type="EMBL" id="WAR24459.1"/>
    </source>
</evidence>
<dbReference type="InterPro" id="IPR035979">
    <property type="entry name" value="RBD_domain_sf"/>
</dbReference>
<sequence length="455" mass="50791">MADKIDTRIVQVSNIAPNATHEIPDEQSALQRAPQAVAGMLPGQPTWPTNVISQLQSVGGSQVIITNDPRLTALGLSQYPPLPSNTDPGKIEEIRRTVYVSNLDPAVTGEQIMSFFTQVGEIKYVRMGGEDVEGGKCAYIEFTDQRSIATALTVAHSTSAIEKPKTKMQEAAQREIDEAMKKVKEAQSLITAAADSGDLNIDKAVSRLASKCQADQAQGADVVVVPVVGPGPNAGVLAAGLFCGYKRQGLFKKEVTKQRPKSQSVERQKKAISRKTTKSRHRSRSGSRRRRSRSRKKSRSRSGSRHRSSRKDKKKERDRSRERDKKKKHKEKDRDRDEKKENKVDIVKRDYDEEEQILYEDVDKEKKAKASDSTDDERDSGEEDAQSDAGRSSRGQSEAGDRNGRASEPKPPGISDDEYEERRLKPRKPRSEEDEMEPDRGDSPDTREQDMDMSD</sequence>
<dbReference type="Gene3D" id="3.30.70.330">
    <property type="match status" value="1"/>
</dbReference>
<dbReference type="InterPro" id="IPR000504">
    <property type="entry name" value="RRM_dom"/>
</dbReference>
<dbReference type="PANTHER" id="PTHR32343">
    <property type="entry name" value="SERINE/ARGININE-RICH SPLICING FACTOR"/>
    <property type="match status" value="1"/>
</dbReference>
<feature type="compositionally biased region" description="Acidic residues" evidence="2">
    <location>
        <begin position="373"/>
        <end position="386"/>
    </location>
</feature>
<dbReference type="Proteomes" id="UP001164746">
    <property type="component" value="Chromosome 13"/>
</dbReference>
<keyword evidence="5" id="KW-1185">Reference proteome</keyword>
<dbReference type="SUPFAM" id="SSF54928">
    <property type="entry name" value="RNA-binding domain, RBD"/>
    <property type="match status" value="1"/>
</dbReference>
<dbReference type="EMBL" id="CP111024">
    <property type="protein sequence ID" value="WAR24459.1"/>
    <property type="molecule type" value="Genomic_DNA"/>
</dbReference>
<gene>
    <name evidence="4" type="ORF">MAR_038128</name>
</gene>
<name>A0ABY7FTJ2_MYAAR</name>
<dbReference type="PANTHER" id="PTHR32343:SF22">
    <property type="entry name" value="LD29830P"/>
    <property type="match status" value="1"/>
</dbReference>
<proteinExistence type="predicted"/>
<feature type="compositionally biased region" description="Basic and acidic residues" evidence="2">
    <location>
        <begin position="361"/>
        <end position="372"/>
    </location>
</feature>
<feature type="compositionally biased region" description="Basic and acidic residues" evidence="2">
    <location>
        <begin position="399"/>
        <end position="408"/>
    </location>
</feature>
<feature type="domain" description="RRM" evidence="3">
    <location>
        <begin position="96"/>
        <end position="173"/>
    </location>
</feature>
<dbReference type="PROSITE" id="PS50102">
    <property type="entry name" value="RRM"/>
    <property type="match status" value="1"/>
</dbReference>
<evidence type="ECO:0000313" key="5">
    <source>
        <dbReference type="Proteomes" id="UP001164746"/>
    </source>
</evidence>
<feature type="compositionally biased region" description="Basic and acidic residues" evidence="2">
    <location>
        <begin position="332"/>
        <end position="351"/>
    </location>
</feature>
<evidence type="ECO:0000256" key="1">
    <source>
        <dbReference type="PROSITE-ProRule" id="PRU00176"/>
    </source>
</evidence>
<dbReference type="InterPro" id="IPR012677">
    <property type="entry name" value="Nucleotide-bd_a/b_plait_sf"/>
</dbReference>
<dbReference type="Pfam" id="PF00076">
    <property type="entry name" value="RRM_1"/>
    <property type="match status" value="1"/>
</dbReference>
<dbReference type="SMART" id="SM00360">
    <property type="entry name" value="RRM"/>
    <property type="match status" value="1"/>
</dbReference>
<keyword evidence="1" id="KW-0694">RNA-binding</keyword>
<evidence type="ECO:0000256" key="2">
    <source>
        <dbReference type="SAM" id="MobiDB-lite"/>
    </source>
</evidence>
<organism evidence="4 5">
    <name type="scientific">Mya arenaria</name>
    <name type="common">Soft-shell clam</name>
    <dbReference type="NCBI Taxonomy" id="6604"/>
    <lineage>
        <taxon>Eukaryota</taxon>
        <taxon>Metazoa</taxon>
        <taxon>Spiralia</taxon>
        <taxon>Lophotrochozoa</taxon>
        <taxon>Mollusca</taxon>
        <taxon>Bivalvia</taxon>
        <taxon>Autobranchia</taxon>
        <taxon>Heteroconchia</taxon>
        <taxon>Euheterodonta</taxon>
        <taxon>Imparidentia</taxon>
        <taxon>Neoheterodontei</taxon>
        <taxon>Myida</taxon>
        <taxon>Myoidea</taxon>
        <taxon>Myidae</taxon>
        <taxon>Mya</taxon>
    </lineage>
</organism>
<evidence type="ECO:0000259" key="3">
    <source>
        <dbReference type="PROSITE" id="PS50102"/>
    </source>
</evidence>
<reference evidence="4" key="1">
    <citation type="submission" date="2022-11" db="EMBL/GenBank/DDBJ databases">
        <title>Centuries of genome instability and evolution in soft-shell clam transmissible cancer (bioRxiv).</title>
        <authorList>
            <person name="Hart S.F.M."/>
            <person name="Yonemitsu M.A."/>
            <person name="Giersch R.M."/>
            <person name="Beal B.F."/>
            <person name="Arriagada G."/>
            <person name="Davis B.W."/>
            <person name="Ostrander E.A."/>
            <person name="Goff S.P."/>
            <person name="Metzger M.J."/>
        </authorList>
    </citation>
    <scope>NUCLEOTIDE SEQUENCE</scope>
    <source>
        <strain evidence="4">MELC-2E11</strain>
        <tissue evidence="4">Siphon/mantle</tissue>
    </source>
</reference>
<feature type="region of interest" description="Disordered" evidence="2">
    <location>
        <begin position="254"/>
        <end position="455"/>
    </location>
</feature>